<dbReference type="AlphaFoldDB" id="A0A0T5VUK8"/>
<evidence type="ECO:0000313" key="1">
    <source>
        <dbReference type="EMBL" id="KRT17423.1"/>
    </source>
</evidence>
<reference evidence="1 2" key="1">
    <citation type="submission" date="2015-11" db="EMBL/GenBank/DDBJ databases">
        <title>Sequence of Pedobacter ginsenosidimutans.</title>
        <authorList>
            <person name="Carson E."/>
            <person name="Keyser V."/>
            <person name="Newman J."/>
            <person name="Miller J."/>
        </authorList>
    </citation>
    <scope>NUCLEOTIDE SEQUENCE [LARGE SCALE GENOMIC DNA]</scope>
    <source>
        <strain evidence="1 2">KACC 14530</strain>
    </source>
</reference>
<comment type="caution">
    <text evidence="1">The sequence shown here is derived from an EMBL/GenBank/DDBJ whole genome shotgun (WGS) entry which is preliminary data.</text>
</comment>
<keyword evidence="2" id="KW-1185">Reference proteome</keyword>
<dbReference type="EMBL" id="LMZQ01000003">
    <property type="protein sequence ID" value="KRT17423.1"/>
    <property type="molecule type" value="Genomic_DNA"/>
</dbReference>
<evidence type="ECO:0000313" key="2">
    <source>
        <dbReference type="Proteomes" id="UP000051950"/>
    </source>
</evidence>
<evidence type="ECO:0008006" key="3">
    <source>
        <dbReference type="Google" id="ProtNLM"/>
    </source>
</evidence>
<dbReference type="RefSeq" id="WP_057931648.1">
    <property type="nucleotide sequence ID" value="NZ_LMZQ01000003.1"/>
</dbReference>
<dbReference type="Proteomes" id="UP000051950">
    <property type="component" value="Unassembled WGS sequence"/>
</dbReference>
<organism evidence="1 2">
    <name type="scientific">Pedobacter ginsenosidimutans</name>
    <dbReference type="NCBI Taxonomy" id="687842"/>
    <lineage>
        <taxon>Bacteria</taxon>
        <taxon>Pseudomonadati</taxon>
        <taxon>Bacteroidota</taxon>
        <taxon>Sphingobacteriia</taxon>
        <taxon>Sphingobacteriales</taxon>
        <taxon>Sphingobacteriaceae</taxon>
        <taxon>Pedobacter</taxon>
    </lineage>
</organism>
<dbReference type="OrthoDB" id="482757at2"/>
<name>A0A0T5VUK8_9SPHI</name>
<gene>
    <name evidence="1" type="ORF">ASU31_07075</name>
</gene>
<protein>
    <recommendedName>
        <fullName evidence="3">Lysozyme family protein</fullName>
    </recommendedName>
</protein>
<accession>A0A0T5VUK8</accession>
<sequence length="239" mass="27575">MATDLEYIKLFNSCTVSPIKSVEINRIIDDKIISNKSRYQAVRNKLLNLTEYTYRNACFLTEPDDFFLKRNPKIGNSFFSRTFLDHSVFSENMGIPWYFIACVHYRESNADFTKHLHNGDPLSGFTRQHPANRPKINHGPPFTFEESAVDALKLRGLDKETVWSLPKVLLRLEQYNGIAKAYQNNNINSPYLWGGSNLYTKGGFPRDHFFSLDYVNKQIGTAVILKAMENRGLINIPRQ</sequence>
<dbReference type="STRING" id="687842.ASU31_07075"/>
<proteinExistence type="predicted"/>